<dbReference type="PANTHER" id="PTHR11476:SF7">
    <property type="entry name" value="HISTIDINE--TRNA LIGASE"/>
    <property type="match status" value="1"/>
</dbReference>
<dbReference type="GO" id="GO:0005829">
    <property type="term" value="C:cytosol"/>
    <property type="evidence" value="ECO:0007669"/>
    <property type="project" value="TreeGrafter"/>
</dbReference>
<dbReference type="AlphaFoldDB" id="A0A8H4QIF5"/>
<evidence type="ECO:0000313" key="2">
    <source>
        <dbReference type="Proteomes" id="UP000521872"/>
    </source>
</evidence>
<protein>
    <submittedName>
        <fullName evidence="1">Uncharacterized protein</fullName>
    </submittedName>
</protein>
<name>A0A8H4QIF5_9AGAR</name>
<evidence type="ECO:0000313" key="1">
    <source>
        <dbReference type="EMBL" id="KAF4611689.1"/>
    </source>
</evidence>
<dbReference type="GO" id="GO:0004821">
    <property type="term" value="F:histidine-tRNA ligase activity"/>
    <property type="evidence" value="ECO:0007669"/>
    <property type="project" value="TreeGrafter"/>
</dbReference>
<dbReference type="GO" id="GO:0032543">
    <property type="term" value="P:mitochondrial translation"/>
    <property type="evidence" value="ECO:0007669"/>
    <property type="project" value="TreeGrafter"/>
</dbReference>
<organism evidence="1 2">
    <name type="scientific">Agrocybe pediades</name>
    <dbReference type="NCBI Taxonomy" id="84607"/>
    <lineage>
        <taxon>Eukaryota</taxon>
        <taxon>Fungi</taxon>
        <taxon>Dikarya</taxon>
        <taxon>Basidiomycota</taxon>
        <taxon>Agaricomycotina</taxon>
        <taxon>Agaricomycetes</taxon>
        <taxon>Agaricomycetidae</taxon>
        <taxon>Agaricales</taxon>
        <taxon>Agaricineae</taxon>
        <taxon>Strophariaceae</taxon>
        <taxon>Agrocybe</taxon>
    </lineage>
</organism>
<dbReference type="InterPro" id="IPR045864">
    <property type="entry name" value="aa-tRNA-synth_II/BPL/LPL"/>
</dbReference>
<keyword evidence="2" id="KW-1185">Reference proteome</keyword>
<dbReference type="GO" id="GO:0003723">
    <property type="term" value="F:RNA binding"/>
    <property type="evidence" value="ECO:0007669"/>
    <property type="project" value="TreeGrafter"/>
</dbReference>
<dbReference type="EMBL" id="JAACJL010000057">
    <property type="protein sequence ID" value="KAF4611689.1"/>
    <property type="molecule type" value="Genomic_DNA"/>
</dbReference>
<proteinExistence type="predicted"/>
<dbReference type="SUPFAM" id="SSF55681">
    <property type="entry name" value="Class II aaRS and biotin synthetases"/>
    <property type="match status" value="1"/>
</dbReference>
<dbReference type="Gene3D" id="3.30.930.10">
    <property type="entry name" value="Bira Bifunctional Protein, Domain 2"/>
    <property type="match status" value="1"/>
</dbReference>
<dbReference type="GO" id="GO:0006427">
    <property type="term" value="P:histidyl-tRNA aminoacylation"/>
    <property type="evidence" value="ECO:0007669"/>
    <property type="project" value="TreeGrafter"/>
</dbReference>
<gene>
    <name evidence="1" type="ORF">D9613_004556</name>
</gene>
<accession>A0A8H4QIF5</accession>
<dbReference type="GO" id="GO:0005739">
    <property type="term" value="C:mitochondrion"/>
    <property type="evidence" value="ECO:0007669"/>
    <property type="project" value="TreeGrafter"/>
</dbReference>
<sequence length="158" mass="17560">MLANLLSKNHKILHGIFEVCAAREEDIRTILSAVDELDTMPWLELKKEITEEKAPSWLTGSANTSITKENPNCATSGLRGNERLVRPSRSLRIIDKFSLDLSITCGFDYYTDIIYKVIVKANAPPGFKDADALTAALLFQRTFFHTPVSALAAAKSFK</sequence>
<dbReference type="Proteomes" id="UP000521872">
    <property type="component" value="Unassembled WGS sequence"/>
</dbReference>
<reference evidence="1 2" key="1">
    <citation type="submission" date="2019-12" db="EMBL/GenBank/DDBJ databases">
        <authorList>
            <person name="Floudas D."/>
            <person name="Bentzer J."/>
            <person name="Ahren D."/>
            <person name="Johansson T."/>
            <person name="Persson P."/>
            <person name="Tunlid A."/>
        </authorList>
    </citation>
    <scope>NUCLEOTIDE SEQUENCE [LARGE SCALE GENOMIC DNA]</scope>
    <source>
        <strain evidence="1 2">CBS 102.39</strain>
    </source>
</reference>
<comment type="caution">
    <text evidence="1">The sequence shown here is derived from an EMBL/GenBank/DDBJ whole genome shotgun (WGS) entry which is preliminary data.</text>
</comment>
<dbReference type="PANTHER" id="PTHR11476">
    <property type="entry name" value="HISTIDYL-TRNA SYNTHETASE"/>
    <property type="match status" value="1"/>
</dbReference>